<feature type="transmembrane region" description="Helical" evidence="6">
    <location>
        <begin position="230"/>
        <end position="253"/>
    </location>
</feature>
<dbReference type="PANTHER" id="PTHR30287">
    <property type="entry name" value="MEMBRANE COMPONENT OF PREDICTED ABC SUPERFAMILY METABOLITE UPTAKE TRANSPORTER"/>
    <property type="match status" value="1"/>
</dbReference>
<gene>
    <name evidence="9" type="ORF">RUE5091_01447</name>
</gene>
<keyword evidence="4 6" id="KW-1133">Transmembrane helix</keyword>
<feature type="domain" description="ABC3 transporter permease C-terminal" evidence="7">
    <location>
        <begin position="675"/>
        <end position="793"/>
    </location>
</feature>
<feature type="transmembrane region" description="Helical" evidence="6">
    <location>
        <begin position="400"/>
        <end position="426"/>
    </location>
</feature>
<dbReference type="STRING" id="1715692.RUE5091_01447"/>
<keyword evidence="5 6" id="KW-0472">Membrane</keyword>
<feature type="transmembrane region" description="Helical" evidence="6">
    <location>
        <begin position="673"/>
        <end position="694"/>
    </location>
</feature>
<name>A0A0P1I7C8_9RHOB</name>
<feature type="transmembrane region" description="Helical" evidence="6">
    <location>
        <begin position="446"/>
        <end position="466"/>
    </location>
</feature>
<evidence type="ECO:0000256" key="1">
    <source>
        <dbReference type="ARBA" id="ARBA00004651"/>
    </source>
</evidence>
<dbReference type="RefSeq" id="WP_058281203.1">
    <property type="nucleotide sequence ID" value="NZ_CYUD01000004.1"/>
</dbReference>
<dbReference type="EMBL" id="CYUD01000004">
    <property type="protein sequence ID" value="CUJ94685.1"/>
    <property type="molecule type" value="Genomic_DNA"/>
</dbReference>
<reference evidence="10" key="1">
    <citation type="submission" date="2015-09" db="EMBL/GenBank/DDBJ databases">
        <authorList>
            <person name="Rodrigo-Torres L."/>
            <person name="Arahal D.R."/>
        </authorList>
    </citation>
    <scope>NUCLEOTIDE SEQUENCE [LARGE SCALE GENOMIC DNA]</scope>
    <source>
        <strain evidence="10">CECT 5091</strain>
    </source>
</reference>
<keyword evidence="3 6" id="KW-0812">Transmembrane</keyword>
<feature type="transmembrane region" description="Helical" evidence="6">
    <location>
        <begin position="766"/>
        <end position="786"/>
    </location>
</feature>
<evidence type="ECO:0000256" key="2">
    <source>
        <dbReference type="ARBA" id="ARBA00022475"/>
    </source>
</evidence>
<comment type="subcellular location">
    <subcellularLocation>
        <location evidence="1">Cell membrane</location>
        <topology evidence="1">Multi-pass membrane protein</topology>
    </subcellularLocation>
</comment>
<organism evidence="9 10">
    <name type="scientific">Ruegeria denitrificans</name>
    <dbReference type="NCBI Taxonomy" id="1715692"/>
    <lineage>
        <taxon>Bacteria</taxon>
        <taxon>Pseudomonadati</taxon>
        <taxon>Pseudomonadota</taxon>
        <taxon>Alphaproteobacteria</taxon>
        <taxon>Rhodobacterales</taxon>
        <taxon>Roseobacteraceae</taxon>
        <taxon>Ruegeria</taxon>
    </lineage>
</organism>
<dbReference type="InterPro" id="IPR038766">
    <property type="entry name" value="Membrane_comp_ABC_pdt"/>
</dbReference>
<evidence type="ECO:0000256" key="3">
    <source>
        <dbReference type="ARBA" id="ARBA00022692"/>
    </source>
</evidence>
<dbReference type="PANTHER" id="PTHR30287:SF2">
    <property type="entry name" value="BLL1001 PROTEIN"/>
    <property type="match status" value="1"/>
</dbReference>
<feature type="transmembrane region" description="Helical" evidence="6">
    <location>
        <begin position="376"/>
        <end position="394"/>
    </location>
</feature>
<protein>
    <submittedName>
        <fullName evidence="9">FtsX-like permease family protein</fullName>
    </submittedName>
</protein>
<evidence type="ECO:0000313" key="9">
    <source>
        <dbReference type="EMBL" id="CUJ94685.1"/>
    </source>
</evidence>
<evidence type="ECO:0000259" key="8">
    <source>
        <dbReference type="Pfam" id="PF12704"/>
    </source>
</evidence>
<dbReference type="Pfam" id="PF12704">
    <property type="entry name" value="MacB_PCD"/>
    <property type="match status" value="1"/>
</dbReference>
<feature type="transmembrane region" description="Helical" evidence="6">
    <location>
        <begin position="329"/>
        <end position="350"/>
    </location>
</feature>
<dbReference type="Pfam" id="PF02687">
    <property type="entry name" value="FtsX"/>
    <property type="match status" value="2"/>
</dbReference>
<feature type="domain" description="ABC3 transporter permease C-terminal" evidence="7">
    <location>
        <begin position="232"/>
        <end position="356"/>
    </location>
</feature>
<dbReference type="InterPro" id="IPR003838">
    <property type="entry name" value="ABC3_permease_C"/>
</dbReference>
<dbReference type="InterPro" id="IPR025857">
    <property type="entry name" value="MacB_PCD"/>
</dbReference>
<feature type="domain" description="MacB-like periplasmic core" evidence="8">
    <location>
        <begin position="451"/>
        <end position="639"/>
    </location>
</feature>
<dbReference type="OrthoDB" id="343744at2"/>
<dbReference type="Proteomes" id="UP000051260">
    <property type="component" value="Unassembled WGS sequence"/>
</dbReference>
<evidence type="ECO:0000259" key="7">
    <source>
        <dbReference type="Pfam" id="PF02687"/>
    </source>
</evidence>
<keyword evidence="10" id="KW-1185">Reference proteome</keyword>
<keyword evidence="2" id="KW-1003">Cell membrane</keyword>
<accession>A0A0P1I7C8</accession>
<feature type="transmembrane region" description="Helical" evidence="6">
    <location>
        <begin position="273"/>
        <end position="304"/>
    </location>
</feature>
<evidence type="ECO:0000256" key="4">
    <source>
        <dbReference type="ARBA" id="ARBA00022989"/>
    </source>
</evidence>
<dbReference type="GO" id="GO:0005886">
    <property type="term" value="C:plasma membrane"/>
    <property type="evidence" value="ECO:0007669"/>
    <property type="project" value="UniProtKB-SubCell"/>
</dbReference>
<evidence type="ECO:0000256" key="6">
    <source>
        <dbReference type="SAM" id="Phobius"/>
    </source>
</evidence>
<feature type="transmembrane region" description="Helical" evidence="6">
    <location>
        <begin position="723"/>
        <end position="746"/>
    </location>
</feature>
<proteinExistence type="predicted"/>
<dbReference type="AlphaFoldDB" id="A0A0P1I7C8"/>
<sequence length="804" mass="86303">MTGAVIQALMSHWRRHWLQLATLLIGIALATGLWSAVQAINAEARASYQQASDQLALGLFDELRDPSGPIPIERYVVLRRTGWQVAAVLEGSLRVAGRTVQVMGVDMVAYPALPAVTQIEQSETPPDPADMLTAPGRLLAAPDLAQMLRTQSGLPPVLTSDSIPPDLILTDIGVAETLLEKSGQISRLIVLPDQPVGVPPLSEIAPELERVTASARLDAASLTDSFHLNLTAFGLLSFAVGLFIVHGTVGLAFAQRRAMIRTLRALGVSMRRLIWMIMAELTILALIGGTLGLILGFFLAGALLPDVAATLRGLYGAPVDGQMSLQPQWALAGLAMALAGTLLASGHALYRLARMPLLTGAGLHAWRGAAAGQHRTGLIGLILIAGGFAIGFAIDGLVAGFAMVGGILTGAALTLPFLLSLALSMFQRRARGPVAQWVWADMRAQLPGLSLALMALLLALAANIGVGTMVSSFRLTFVGWLDQRLTSEVYVTAIDNQQGRQIAEWLDPQVDAVLPIRSVELTHEIGPLFLYGVEDHQTYRDHWPLIATSAGEWDRVMAGKAVLINEQLARRAGLWPGDTLTLKADHTLTVAGVYSDYGNPTGQAIVSMPQLDQIAPGADTRRFGIRLAPERATEITQALRQQFDLPRQAVVQQAAMKAQSLAIFDNTFVVTSALNVLTLGVAGFAILTSLLTLWTQRLPQVTPVWALGLTRAQLARLELLRSVLLAAFTAVMALPLGLVLAWALLAVINVQAFGWRLPMFLFPVDWAYLFLLTLLAAFVAAALPALRLMRLPPADLLKVFANER</sequence>
<evidence type="ECO:0000256" key="5">
    <source>
        <dbReference type="ARBA" id="ARBA00023136"/>
    </source>
</evidence>
<evidence type="ECO:0000313" key="10">
    <source>
        <dbReference type="Proteomes" id="UP000051260"/>
    </source>
</evidence>